<gene>
    <name evidence="2" type="ORF">OJ997_14355</name>
</gene>
<proteinExistence type="predicted"/>
<comment type="caution">
    <text evidence="2">The sequence shown here is derived from an EMBL/GenBank/DDBJ whole genome shotgun (WGS) entry which is preliminary data.</text>
</comment>
<evidence type="ECO:0000256" key="1">
    <source>
        <dbReference type="SAM" id="SignalP"/>
    </source>
</evidence>
<name>A0A9X3N849_9ACTN</name>
<sequence length="248" mass="27227">MRLTLPLAAALLVPAVAHASGGGMSANWGGQGASAPGRVYTYVTLPTERGTLVAAVQRWSGEIDRWRHFSGRYGVPQVGYDGSMTGLSADGRVLVLTEIPRTFPIRRTRLLIMNPTRFHRIERFSFPGWYSVTAISPHGRYVYLQRYTAPSRDPSRSEVVVFDRGNPGAPEAISAPASGLPTARATDGRWAYTLNQGDASWVQALDTVTQRVRRFEVPRLRGNDLVRLRLNGNRLRVGKTVTLTVPGA</sequence>
<evidence type="ECO:0008006" key="4">
    <source>
        <dbReference type="Google" id="ProtNLM"/>
    </source>
</evidence>
<dbReference type="Proteomes" id="UP001147653">
    <property type="component" value="Unassembled WGS sequence"/>
</dbReference>
<dbReference type="InterPro" id="IPR015943">
    <property type="entry name" value="WD40/YVTN_repeat-like_dom_sf"/>
</dbReference>
<dbReference type="AlphaFoldDB" id="A0A9X3N849"/>
<accession>A0A9X3N849</accession>
<reference evidence="2" key="1">
    <citation type="submission" date="2022-10" db="EMBL/GenBank/DDBJ databases">
        <title>The WGS of Solirubrobacter phytolaccae KCTC 29190.</title>
        <authorList>
            <person name="Jiang Z."/>
        </authorList>
    </citation>
    <scope>NUCLEOTIDE SEQUENCE</scope>
    <source>
        <strain evidence="2">KCTC 29190</strain>
    </source>
</reference>
<feature type="signal peptide" evidence="1">
    <location>
        <begin position="1"/>
        <end position="19"/>
    </location>
</feature>
<dbReference type="Gene3D" id="2.130.10.10">
    <property type="entry name" value="YVTN repeat-like/Quinoprotein amine dehydrogenase"/>
    <property type="match status" value="1"/>
</dbReference>
<feature type="chain" id="PRO_5040841265" description="DUF3108 domain-containing protein" evidence="1">
    <location>
        <begin position="20"/>
        <end position="248"/>
    </location>
</feature>
<dbReference type="EMBL" id="JAPDDP010000022">
    <property type="protein sequence ID" value="MDA0181483.1"/>
    <property type="molecule type" value="Genomic_DNA"/>
</dbReference>
<evidence type="ECO:0000313" key="2">
    <source>
        <dbReference type="EMBL" id="MDA0181483.1"/>
    </source>
</evidence>
<evidence type="ECO:0000313" key="3">
    <source>
        <dbReference type="Proteomes" id="UP001147653"/>
    </source>
</evidence>
<keyword evidence="3" id="KW-1185">Reference proteome</keyword>
<dbReference type="SUPFAM" id="SSF69304">
    <property type="entry name" value="Tricorn protease N-terminal domain"/>
    <property type="match status" value="1"/>
</dbReference>
<dbReference type="RefSeq" id="WP_270025799.1">
    <property type="nucleotide sequence ID" value="NZ_JAPDDP010000022.1"/>
</dbReference>
<protein>
    <recommendedName>
        <fullName evidence="4">DUF3108 domain-containing protein</fullName>
    </recommendedName>
</protein>
<organism evidence="2 3">
    <name type="scientific">Solirubrobacter phytolaccae</name>
    <dbReference type="NCBI Taxonomy" id="1404360"/>
    <lineage>
        <taxon>Bacteria</taxon>
        <taxon>Bacillati</taxon>
        <taxon>Actinomycetota</taxon>
        <taxon>Thermoleophilia</taxon>
        <taxon>Solirubrobacterales</taxon>
        <taxon>Solirubrobacteraceae</taxon>
        <taxon>Solirubrobacter</taxon>
    </lineage>
</organism>
<keyword evidence="1" id="KW-0732">Signal</keyword>